<name>A0A2T5K7Q5_9RHOB</name>
<accession>A0A2T5K7Q5</accession>
<dbReference type="PROSITE" id="PS50112">
    <property type="entry name" value="PAS"/>
    <property type="match status" value="1"/>
</dbReference>
<dbReference type="InterPro" id="IPR001789">
    <property type="entry name" value="Sig_transdc_resp-reg_receiver"/>
</dbReference>
<dbReference type="InterPro" id="IPR013656">
    <property type="entry name" value="PAS_4"/>
</dbReference>
<dbReference type="Pfam" id="PF00072">
    <property type="entry name" value="Response_reg"/>
    <property type="match status" value="1"/>
</dbReference>
<comment type="catalytic activity">
    <reaction evidence="1">
        <text>ATP + protein L-histidine = ADP + protein N-phospho-L-histidine.</text>
        <dbReference type="EC" id="2.7.13.3"/>
    </reaction>
</comment>
<dbReference type="Gene3D" id="3.40.50.2300">
    <property type="match status" value="1"/>
</dbReference>
<keyword evidence="5" id="KW-0547">Nucleotide-binding</keyword>
<dbReference type="InterPro" id="IPR003661">
    <property type="entry name" value="HisK_dim/P_dom"/>
</dbReference>
<dbReference type="PROSITE" id="PS50109">
    <property type="entry name" value="HIS_KIN"/>
    <property type="match status" value="1"/>
</dbReference>
<sequence length="670" mass="71525">MMTPWALRSKPPQPSDTEAALREERDRLQAMLDAMPHMLVELDGDRRLVRCRAGWLGPRSPLPEPVRGERFEDALPAPLARLARQVLDEVDEKGRSAGHEYEVPLAEGRRWHSVSASRLPCVTGGSAGYLVVISDTTEAHVQRQQAEQRARTDLAAAMDASHDGIAITDPDGRYLYMNRAHREMFGFTSPEEIIGRSWRDLYAPEVADHLAAVALPALEAEGGWRGEVVGRRLDGSDLPQEVSLTRKAGGGIICMSRNIAKRLREQQEQARLREELQMAQRREIIGQLASGLAHDLNNLLAAIGGSATLIRDLGPGAAEAHAQRILSATEQAGALVRRFLSLGQRQSNRSRIDLRALLHEAADLVRAGLRNRTRLTLALPPEPVWVEADPTDILQVVLNLVINARDAIATAPPRETGYEITLALGAPDPAQLAGPFAAGSPSAGQGYVALTVSDNGPGIAPETQARVFQPYFSTKGAAGTGLGLAIVTGVLAANHGAIALASAPGAGTRFTVLWPIEARDLAEAPAAPTSATAGALTGCLTGRTVLVVDDHADVLRVLSAFLEQAGAEVVPCADPRDALAALRDDPTLWDLLVTDFDMPHVTGADLGQAANELAPDLPVVLITALPDWRSRMTRATPRFASVLGKPLARSDFLTAAEAAMRSAEAADAVG</sequence>
<dbReference type="InterPro" id="IPR000014">
    <property type="entry name" value="PAS"/>
</dbReference>
<dbReference type="GO" id="GO:0005524">
    <property type="term" value="F:ATP binding"/>
    <property type="evidence" value="ECO:0007669"/>
    <property type="project" value="UniProtKB-KW"/>
</dbReference>
<dbReference type="EMBL" id="QAOT01000008">
    <property type="protein sequence ID" value="PTR18451.1"/>
    <property type="molecule type" value="Genomic_DNA"/>
</dbReference>
<dbReference type="InterPro" id="IPR005467">
    <property type="entry name" value="His_kinase_dom"/>
</dbReference>
<dbReference type="PANTHER" id="PTHR43065">
    <property type="entry name" value="SENSOR HISTIDINE KINASE"/>
    <property type="match status" value="1"/>
</dbReference>
<dbReference type="Pfam" id="PF00512">
    <property type="entry name" value="HisKA"/>
    <property type="match status" value="1"/>
</dbReference>
<keyword evidence="4" id="KW-0808">Transferase</keyword>
<dbReference type="CDD" id="cd00082">
    <property type="entry name" value="HisKA"/>
    <property type="match status" value="1"/>
</dbReference>
<dbReference type="Proteomes" id="UP000244060">
    <property type="component" value="Unassembled WGS sequence"/>
</dbReference>
<dbReference type="SUPFAM" id="SSF52172">
    <property type="entry name" value="CheY-like"/>
    <property type="match status" value="1"/>
</dbReference>
<dbReference type="AlphaFoldDB" id="A0A2T5K7Q5"/>
<dbReference type="OrthoDB" id="9796100at2"/>
<dbReference type="Gene3D" id="3.30.450.20">
    <property type="entry name" value="PAS domain"/>
    <property type="match status" value="2"/>
</dbReference>
<dbReference type="SUPFAM" id="SSF55874">
    <property type="entry name" value="ATPase domain of HSP90 chaperone/DNA topoisomerase II/histidine kinase"/>
    <property type="match status" value="1"/>
</dbReference>
<evidence type="ECO:0000313" key="13">
    <source>
        <dbReference type="EMBL" id="PTR18451.1"/>
    </source>
</evidence>
<dbReference type="CDD" id="cd00130">
    <property type="entry name" value="PAS"/>
    <property type="match status" value="1"/>
</dbReference>
<dbReference type="PRINTS" id="PR00344">
    <property type="entry name" value="BCTRLSENSOR"/>
</dbReference>
<dbReference type="Pfam" id="PF02518">
    <property type="entry name" value="HATPase_c"/>
    <property type="match status" value="1"/>
</dbReference>
<evidence type="ECO:0000259" key="10">
    <source>
        <dbReference type="PROSITE" id="PS50109"/>
    </source>
</evidence>
<dbReference type="NCBIfam" id="TIGR00229">
    <property type="entry name" value="sensory_box"/>
    <property type="match status" value="1"/>
</dbReference>
<feature type="domain" description="Response regulatory" evidence="11">
    <location>
        <begin position="544"/>
        <end position="660"/>
    </location>
</feature>
<gene>
    <name evidence="13" type="ORF">C8J28_108172</name>
</gene>
<evidence type="ECO:0000256" key="4">
    <source>
        <dbReference type="ARBA" id="ARBA00022679"/>
    </source>
</evidence>
<comment type="caution">
    <text evidence="13">The sequence shown here is derived from an EMBL/GenBank/DDBJ whole genome shotgun (WGS) entry which is preliminary data.</text>
</comment>
<feature type="domain" description="Histidine kinase" evidence="10">
    <location>
        <begin position="291"/>
        <end position="518"/>
    </location>
</feature>
<dbReference type="InterPro" id="IPR035965">
    <property type="entry name" value="PAS-like_dom_sf"/>
</dbReference>
<keyword evidence="6 13" id="KW-0418">Kinase</keyword>
<proteinExistence type="predicted"/>
<dbReference type="GO" id="GO:0000155">
    <property type="term" value="F:phosphorelay sensor kinase activity"/>
    <property type="evidence" value="ECO:0007669"/>
    <property type="project" value="InterPro"/>
</dbReference>
<protein>
    <recommendedName>
        <fullName evidence="2">histidine kinase</fullName>
        <ecNumber evidence="2">2.7.13.3</ecNumber>
    </recommendedName>
</protein>
<dbReference type="InterPro" id="IPR011006">
    <property type="entry name" value="CheY-like_superfamily"/>
</dbReference>
<dbReference type="EC" id="2.7.13.3" evidence="2"/>
<dbReference type="PROSITE" id="PS50110">
    <property type="entry name" value="RESPONSE_REGULATORY"/>
    <property type="match status" value="1"/>
</dbReference>
<dbReference type="InterPro" id="IPR003594">
    <property type="entry name" value="HATPase_dom"/>
</dbReference>
<dbReference type="InterPro" id="IPR036890">
    <property type="entry name" value="HATPase_C_sf"/>
</dbReference>
<keyword evidence="8" id="KW-0902">Two-component regulatory system</keyword>
<evidence type="ECO:0000256" key="7">
    <source>
        <dbReference type="ARBA" id="ARBA00022840"/>
    </source>
</evidence>
<evidence type="ECO:0000256" key="5">
    <source>
        <dbReference type="ARBA" id="ARBA00022741"/>
    </source>
</evidence>
<evidence type="ECO:0000256" key="8">
    <source>
        <dbReference type="ARBA" id="ARBA00023012"/>
    </source>
</evidence>
<organism evidence="13 14">
    <name type="scientific">Cereibacter azotoformans</name>
    <dbReference type="NCBI Taxonomy" id="43057"/>
    <lineage>
        <taxon>Bacteria</taxon>
        <taxon>Pseudomonadati</taxon>
        <taxon>Pseudomonadota</taxon>
        <taxon>Alphaproteobacteria</taxon>
        <taxon>Rhodobacterales</taxon>
        <taxon>Paracoccaceae</taxon>
        <taxon>Cereibacter</taxon>
    </lineage>
</organism>
<dbReference type="Gene3D" id="3.30.565.10">
    <property type="entry name" value="Histidine kinase-like ATPase, C-terminal domain"/>
    <property type="match status" value="1"/>
</dbReference>
<dbReference type="SMART" id="SM00387">
    <property type="entry name" value="HATPase_c"/>
    <property type="match status" value="1"/>
</dbReference>
<feature type="modified residue" description="4-aspartylphosphate" evidence="9">
    <location>
        <position position="595"/>
    </location>
</feature>
<keyword evidence="7" id="KW-0067">ATP-binding</keyword>
<evidence type="ECO:0000256" key="6">
    <source>
        <dbReference type="ARBA" id="ARBA00022777"/>
    </source>
</evidence>
<evidence type="ECO:0000313" key="14">
    <source>
        <dbReference type="Proteomes" id="UP000244060"/>
    </source>
</evidence>
<evidence type="ECO:0000256" key="1">
    <source>
        <dbReference type="ARBA" id="ARBA00000085"/>
    </source>
</evidence>
<feature type="domain" description="PAS" evidence="12">
    <location>
        <begin position="150"/>
        <end position="221"/>
    </location>
</feature>
<dbReference type="SMART" id="SM00448">
    <property type="entry name" value="REC"/>
    <property type="match status" value="1"/>
</dbReference>
<dbReference type="SMART" id="SM00388">
    <property type="entry name" value="HisKA"/>
    <property type="match status" value="1"/>
</dbReference>
<evidence type="ECO:0000256" key="2">
    <source>
        <dbReference type="ARBA" id="ARBA00012438"/>
    </source>
</evidence>
<keyword evidence="14" id="KW-1185">Reference proteome</keyword>
<dbReference type="SMART" id="SM00091">
    <property type="entry name" value="PAS"/>
    <property type="match status" value="1"/>
</dbReference>
<dbReference type="SUPFAM" id="SSF47384">
    <property type="entry name" value="Homodimeric domain of signal transducing histidine kinase"/>
    <property type="match status" value="1"/>
</dbReference>
<dbReference type="PANTHER" id="PTHR43065:SF46">
    <property type="entry name" value="C4-DICARBOXYLATE TRANSPORT SENSOR PROTEIN DCTB"/>
    <property type="match status" value="1"/>
</dbReference>
<dbReference type="Gene3D" id="1.10.287.130">
    <property type="match status" value="1"/>
</dbReference>
<dbReference type="InterPro" id="IPR004358">
    <property type="entry name" value="Sig_transdc_His_kin-like_C"/>
</dbReference>
<evidence type="ECO:0000256" key="9">
    <source>
        <dbReference type="PROSITE-ProRule" id="PRU00169"/>
    </source>
</evidence>
<evidence type="ECO:0000259" key="12">
    <source>
        <dbReference type="PROSITE" id="PS50112"/>
    </source>
</evidence>
<evidence type="ECO:0000256" key="3">
    <source>
        <dbReference type="ARBA" id="ARBA00022553"/>
    </source>
</evidence>
<dbReference type="SUPFAM" id="SSF55785">
    <property type="entry name" value="PYP-like sensor domain (PAS domain)"/>
    <property type="match status" value="2"/>
</dbReference>
<keyword evidence="3 9" id="KW-0597">Phosphoprotein</keyword>
<reference evidence="13 14" key="1">
    <citation type="submission" date="2018-04" db="EMBL/GenBank/DDBJ databases">
        <title>Genomic Encyclopedia of Type Strains, Phase III (KMG-III): the genomes of soil and plant-associated and newly described type strains.</title>
        <authorList>
            <person name="Whitman W."/>
        </authorList>
    </citation>
    <scope>NUCLEOTIDE SEQUENCE [LARGE SCALE GENOMIC DNA]</scope>
    <source>
        <strain evidence="13 14">KA25</strain>
    </source>
</reference>
<dbReference type="Pfam" id="PF08448">
    <property type="entry name" value="PAS_4"/>
    <property type="match status" value="2"/>
</dbReference>
<dbReference type="InterPro" id="IPR036097">
    <property type="entry name" value="HisK_dim/P_sf"/>
</dbReference>
<evidence type="ECO:0000259" key="11">
    <source>
        <dbReference type="PROSITE" id="PS50110"/>
    </source>
</evidence>
<dbReference type="RefSeq" id="WP_108220998.1">
    <property type="nucleotide sequence ID" value="NZ_CP090021.1"/>
</dbReference>